<protein>
    <recommendedName>
        <fullName evidence="5">Glycosyltransferase family 9 protein</fullName>
    </recommendedName>
</protein>
<proteinExistence type="predicted"/>
<dbReference type="PANTHER" id="PTHR30160">
    <property type="entry name" value="TETRAACYLDISACCHARIDE 4'-KINASE-RELATED"/>
    <property type="match status" value="1"/>
</dbReference>
<keyword evidence="4" id="KW-1185">Reference proteome</keyword>
<evidence type="ECO:0000313" key="3">
    <source>
        <dbReference type="EMBL" id="BDU72422.1"/>
    </source>
</evidence>
<dbReference type="GO" id="GO:0009244">
    <property type="term" value="P:lipopolysaccharide core region biosynthetic process"/>
    <property type="evidence" value="ECO:0007669"/>
    <property type="project" value="TreeGrafter"/>
</dbReference>
<dbReference type="RefSeq" id="WP_316415328.1">
    <property type="nucleotide sequence ID" value="NZ_AP027080.1"/>
</dbReference>
<dbReference type="InterPro" id="IPR002201">
    <property type="entry name" value="Glyco_trans_9"/>
</dbReference>
<dbReference type="Pfam" id="PF01075">
    <property type="entry name" value="Glyco_transf_9"/>
    <property type="match status" value="1"/>
</dbReference>
<dbReference type="EMBL" id="AP027080">
    <property type="protein sequence ID" value="BDU72422.1"/>
    <property type="molecule type" value="Genomic_DNA"/>
</dbReference>
<dbReference type="SUPFAM" id="SSF53756">
    <property type="entry name" value="UDP-Glycosyltransferase/glycogen phosphorylase"/>
    <property type="match status" value="1"/>
</dbReference>
<dbReference type="Proteomes" id="UP001238179">
    <property type="component" value="Chromosome"/>
</dbReference>
<evidence type="ECO:0000313" key="4">
    <source>
        <dbReference type="Proteomes" id="UP001238179"/>
    </source>
</evidence>
<dbReference type="PANTHER" id="PTHR30160:SF23">
    <property type="match status" value="1"/>
</dbReference>
<dbReference type="AlphaFoldDB" id="A0AA48GR02"/>
<reference evidence="4" key="1">
    <citation type="journal article" date="2023" name="Int. J. Syst. Evol. Microbiol.">
        <title>Mesoterricola silvestris gen. nov., sp. nov., Mesoterricola sediminis sp. nov., Geothrix oryzae sp. nov., Geothrix edaphica sp. nov., Geothrix rubra sp. nov., and Geothrix limicola sp. nov., six novel members of Acidobacteriota isolated from soils.</title>
        <authorList>
            <person name="Itoh H."/>
            <person name="Sugisawa Y."/>
            <person name="Mise K."/>
            <person name="Xu Z."/>
            <person name="Kuniyasu M."/>
            <person name="Ushijima N."/>
            <person name="Kawano K."/>
            <person name="Kobayashi E."/>
            <person name="Shiratori Y."/>
            <person name="Masuda Y."/>
            <person name="Senoo K."/>
        </authorList>
    </citation>
    <scope>NUCLEOTIDE SEQUENCE [LARGE SCALE GENOMIC DNA]</scope>
    <source>
        <strain evidence="4">W79</strain>
    </source>
</reference>
<name>A0AA48GR02_9BACT</name>
<dbReference type="KEGG" id="msil:METEAL_15960"/>
<evidence type="ECO:0000256" key="2">
    <source>
        <dbReference type="ARBA" id="ARBA00022679"/>
    </source>
</evidence>
<evidence type="ECO:0008006" key="5">
    <source>
        <dbReference type="Google" id="ProtNLM"/>
    </source>
</evidence>
<dbReference type="InterPro" id="IPR051199">
    <property type="entry name" value="LPS_LOS_Heptosyltrfase"/>
</dbReference>
<dbReference type="Gene3D" id="3.40.50.2000">
    <property type="entry name" value="Glycogen Phosphorylase B"/>
    <property type="match status" value="2"/>
</dbReference>
<sequence length="375" mass="40377">MKANGTQALKESLRRGDALPEVWIRFPRQLGDVIFALPFLGSLQREWNAAAAELGVTLKWVAVGHAIGAAVFSEAAESVIAESVIETGGVGKPDPWMLLRRWRKDRPVAVINLSQSVRLILAAWMARVPIRGGIADNNLSLLYTHPFKYRDLPIHIVQRYQPLLEKLTGLTDIRWLPITPDLLGGKGALPLLRRAGWDGRPYVVLAFGTRGEEKRWFPEHENWPGLSQLLMDQGFATVLLGSPDEKPLASELAALAPGTIDLTGQTTIPEACAVQYHAYGCVGVDTGLSHCSAGAGRPTVTLMNMSLEHLIQPQGPFSVAVRGPAMGLGEGERPGNPRGGGAHRITPLRAANILHALALEARGEQVGPPSTSAGV</sequence>
<evidence type="ECO:0000256" key="1">
    <source>
        <dbReference type="ARBA" id="ARBA00022676"/>
    </source>
</evidence>
<keyword evidence="2" id="KW-0808">Transferase</keyword>
<dbReference type="GO" id="GO:0005829">
    <property type="term" value="C:cytosol"/>
    <property type="evidence" value="ECO:0007669"/>
    <property type="project" value="TreeGrafter"/>
</dbReference>
<keyword evidence="1" id="KW-0328">Glycosyltransferase</keyword>
<dbReference type="GO" id="GO:0008713">
    <property type="term" value="F:ADP-heptose-lipopolysaccharide heptosyltransferase activity"/>
    <property type="evidence" value="ECO:0007669"/>
    <property type="project" value="TreeGrafter"/>
</dbReference>
<gene>
    <name evidence="3" type="ORF">METEAL_15960</name>
</gene>
<accession>A0AA48GR02</accession>
<organism evidence="3 4">
    <name type="scientific">Mesoterricola silvestris</name>
    <dbReference type="NCBI Taxonomy" id="2927979"/>
    <lineage>
        <taxon>Bacteria</taxon>
        <taxon>Pseudomonadati</taxon>
        <taxon>Acidobacteriota</taxon>
        <taxon>Holophagae</taxon>
        <taxon>Holophagales</taxon>
        <taxon>Holophagaceae</taxon>
        <taxon>Mesoterricola</taxon>
    </lineage>
</organism>
<dbReference type="CDD" id="cd03789">
    <property type="entry name" value="GT9_LPS_heptosyltransferase"/>
    <property type="match status" value="1"/>
</dbReference>